<dbReference type="RefSeq" id="WP_009182596.1">
    <property type="nucleotide sequence ID" value="NZ_CM001368.1"/>
</dbReference>
<dbReference type="NCBIfam" id="NF033939">
    <property type="entry name" value="DESULF_POR1"/>
    <property type="match status" value="1"/>
</dbReference>
<dbReference type="InterPro" id="IPR059232">
    <property type="entry name" value="Porin_put"/>
</dbReference>
<evidence type="ECO:0008006" key="4">
    <source>
        <dbReference type="Google" id="ProtNLM"/>
    </source>
</evidence>
<dbReference type="AlphaFoldDB" id="G7QAN2"/>
<dbReference type="STRING" id="694327.DFW101_3264"/>
<dbReference type="Proteomes" id="UP000004662">
    <property type="component" value="Chromosome"/>
</dbReference>
<proteinExistence type="predicted"/>
<dbReference type="eggNOG" id="ENOG502ZCBE">
    <property type="taxonomic scope" value="Bacteria"/>
</dbReference>
<evidence type="ECO:0000313" key="3">
    <source>
        <dbReference type="Proteomes" id="UP000004662"/>
    </source>
</evidence>
<evidence type="ECO:0000313" key="2">
    <source>
        <dbReference type="EMBL" id="EHJ49263.1"/>
    </source>
</evidence>
<organism evidence="2 3">
    <name type="scientific">Solidesulfovibrio carbinoliphilus subsp. oakridgensis</name>
    <dbReference type="NCBI Taxonomy" id="694327"/>
    <lineage>
        <taxon>Bacteria</taxon>
        <taxon>Pseudomonadati</taxon>
        <taxon>Thermodesulfobacteriota</taxon>
        <taxon>Desulfovibrionia</taxon>
        <taxon>Desulfovibrionales</taxon>
        <taxon>Desulfovibrionaceae</taxon>
        <taxon>Solidesulfovibrio</taxon>
    </lineage>
</organism>
<evidence type="ECO:0000256" key="1">
    <source>
        <dbReference type="SAM" id="SignalP"/>
    </source>
</evidence>
<keyword evidence="3" id="KW-1185">Reference proteome</keyword>
<sequence>MKRFTVPVLLAVFLTAAAGLARATTEVKVTGDSRVYGVYFTGHNFTGWNDPAWTSNTPTWNSAGTKTEDSFEIWERIRVRTDFVANENLKFRLATKVDNTWGNGTYTAANPDVAIQVYQAYLQFKYPGTEIEVNAGLQPTAFPQSALFNDSIVFTDWAAALIVKAPLVPGTVDLTAGFARLIDTNRTYDTTTTQVGDELDMYFLTLPITTEGFKVTPWAVLGIAGNKAGYYTAYASSFAEASYAEDLLSAGTQVGATGWKNNQNPYYWVGGAFEVSVLDPVKFYADVINGGGALEDRKKSKRQGWFIDLGAEYTGFDLLTPQVFGWWSTGEDASTANGSERMPHTRPNWGPGGSFLFDDSQVFARNSNMGMDPVGAMGFGASLNNITLVEKLSQRLTFTYIQGNNSPRAIRSLNYALGSNPYFVMGRDLTTNEHALGVNFDSQYMIYENLAARIETGWAHGQFQKSVWGHRLADRAEAADTWKVAVGFTYKY</sequence>
<gene>
    <name evidence="2" type="ORF">DFW101_3264</name>
</gene>
<protein>
    <recommendedName>
        <fullName evidence="4">Outer membrane homotrimeric porin</fullName>
    </recommendedName>
</protein>
<reference evidence="3" key="1">
    <citation type="journal article" date="2015" name="Genome Announc.">
        <title>High-Quality Draft Genome Sequence of Desulfovibrio carbinoliphilus FW-101-2B, an Organic Acid-Oxidizing Sulfate-Reducing Bacterium Isolated from Uranium(VI)-Contaminated Groundwater.</title>
        <authorList>
            <person name="Ramsay B.D."/>
            <person name="Hwang C."/>
            <person name="Woo H.L."/>
            <person name="Carroll S.L."/>
            <person name="Lucas S."/>
            <person name="Han J."/>
            <person name="Lapidus A.L."/>
            <person name="Cheng J.F."/>
            <person name="Goodwin L.A."/>
            <person name="Pitluck S."/>
            <person name="Peters L."/>
            <person name="Chertkov O."/>
            <person name="Held B."/>
            <person name="Detter J.C."/>
            <person name="Han C.S."/>
            <person name="Tapia R."/>
            <person name="Land M.L."/>
            <person name="Hauser L.J."/>
            <person name="Kyrpides N.C."/>
            <person name="Ivanova N.N."/>
            <person name="Mikhailova N."/>
            <person name="Pagani I."/>
            <person name="Woyke T."/>
            <person name="Arkin A.P."/>
            <person name="Dehal P."/>
            <person name="Chivian D."/>
            <person name="Criddle C.S."/>
            <person name="Wu W."/>
            <person name="Chakraborty R."/>
            <person name="Hazen T.C."/>
            <person name="Fields M.W."/>
        </authorList>
    </citation>
    <scope>NUCLEOTIDE SEQUENCE [LARGE SCALE GENOMIC DNA]</scope>
    <source>
        <strain evidence="3">FW-101-2B</strain>
    </source>
</reference>
<feature type="chain" id="PRO_5003503320" description="Outer membrane homotrimeric porin" evidence="1">
    <location>
        <begin position="24"/>
        <end position="492"/>
    </location>
</feature>
<dbReference type="EMBL" id="CM001368">
    <property type="protein sequence ID" value="EHJ49263.1"/>
    <property type="molecule type" value="Genomic_DNA"/>
</dbReference>
<dbReference type="OrthoDB" id="5440017at2"/>
<dbReference type="HOGENOM" id="CLU_042511_0_0_7"/>
<accession>G7QAN2</accession>
<keyword evidence="1" id="KW-0732">Signal</keyword>
<feature type="signal peptide" evidence="1">
    <location>
        <begin position="1"/>
        <end position="23"/>
    </location>
</feature>
<name>G7QAN2_9BACT</name>